<keyword evidence="6 10" id="KW-0521">NADP</keyword>
<dbReference type="GO" id="GO:0004735">
    <property type="term" value="F:pyrroline-5-carboxylate reductase activity"/>
    <property type="evidence" value="ECO:0007669"/>
    <property type="project" value="UniProtKB-UniRule"/>
</dbReference>
<dbReference type="InterPro" id="IPR028939">
    <property type="entry name" value="P5C_Rdtase_cat_N"/>
</dbReference>
<keyword evidence="7 10" id="KW-0560">Oxidoreductase</keyword>
<dbReference type="InterPro" id="IPR000304">
    <property type="entry name" value="Pyrroline-COOH_reductase"/>
</dbReference>
<evidence type="ECO:0000259" key="13">
    <source>
        <dbReference type="Pfam" id="PF03807"/>
    </source>
</evidence>
<comment type="function">
    <text evidence="10">Catalyzes the reduction of 1-pyrroline-5-carboxylate (PCA) to L-proline.</text>
</comment>
<proteinExistence type="inferred from homology"/>
<dbReference type="Gene3D" id="3.40.50.720">
    <property type="entry name" value="NAD(P)-binding Rossmann-like Domain"/>
    <property type="match status" value="1"/>
</dbReference>
<name>A0A9E8KPD7_9ALTE</name>
<dbReference type="InterPro" id="IPR036291">
    <property type="entry name" value="NAD(P)-bd_dom_sf"/>
</dbReference>
<evidence type="ECO:0000256" key="2">
    <source>
        <dbReference type="ARBA" id="ARBA00005525"/>
    </source>
</evidence>
<evidence type="ECO:0000256" key="8">
    <source>
        <dbReference type="ARBA" id="ARBA00050547"/>
    </source>
</evidence>
<dbReference type="KEGG" id="asem:NNL22_01415"/>
<evidence type="ECO:0000256" key="6">
    <source>
        <dbReference type="ARBA" id="ARBA00022857"/>
    </source>
</evidence>
<dbReference type="FunFam" id="1.10.3730.10:FF:000001">
    <property type="entry name" value="Pyrroline-5-carboxylate reductase"/>
    <property type="match status" value="1"/>
</dbReference>
<dbReference type="AlphaFoldDB" id="A0A9E8KPD7"/>
<dbReference type="SUPFAM" id="SSF51735">
    <property type="entry name" value="NAD(P)-binding Rossmann-fold domains"/>
    <property type="match status" value="1"/>
</dbReference>
<gene>
    <name evidence="10 15" type="primary">proC</name>
    <name evidence="15" type="ORF">NNL22_01415</name>
</gene>
<dbReference type="PANTHER" id="PTHR11645">
    <property type="entry name" value="PYRROLINE-5-CARBOXYLATE REDUCTASE"/>
    <property type="match status" value="1"/>
</dbReference>
<dbReference type="NCBIfam" id="TIGR00112">
    <property type="entry name" value="proC"/>
    <property type="match status" value="1"/>
</dbReference>
<feature type="binding site" evidence="12">
    <location>
        <begin position="10"/>
        <end position="15"/>
    </location>
    <ligand>
        <name>NADP(+)</name>
        <dbReference type="ChEBI" id="CHEBI:58349"/>
    </ligand>
</feature>
<comment type="catalytic activity">
    <reaction evidence="9 10">
        <text>L-proline + NADP(+) = (S)-1-pyrroline-5-carboxylate + NADPH + 2 H(+)</text>
        <dbReference type="Rhea" id="RHEA:14109"/>
        <dbReference type="ChEBI" id="CHEBI:15378"/>
        <dbReference type="ChEBI" id="CHEBI:17388"/>
        <dbReference type="ChEBI" id="CHEBI:57783"/>
        <dbReference type="ChEBI" id="CHEBI:58349"/>
        <dbReference type="ChEBI" id="CHEBI:60039"/>
        <dbReference type="EC" id="1.5.1.2"/>
    </reaction>
</comment>
<dbReference type="PANTHER" id="PTHR11645:SF0">
    <property type="entry name" value="PYRROLINE-5-CARBOXYLATE REDUCTASE 3"/>
    <property type="match status" value="1"/>
</dbReference>
<sequence length="276" mass="29084">MNNKPHIVFIGAGNMASSIIGGLVANGYPANKITASAPSQEHLDAVSSQYQVNTTANNHQAAAEADILVLAVKPQILEAVCADLAAPLCNKDPLVISIAAGVEIPHIEAWLGKALPIIRCMPNTPALVSQGASGLFANQQVTAEQRQQADEIFQAIGVTEWVTEEAQMHGITALSGSGPAYFFLMMEALEDASVKTGIARETARKLAIQTVLGAAEMAKQSELEPAQLKRNVMSPGGTTERAIQSFEDGGIRALFETAVEAAADRSKELAELLGKK</sequence>
<evidence type="ECO:0000256" key="9">
    <source>
        <dbReference type="ARBA" id="ARBA00052690"/>
    </source>
</evidence>
<comment type="subcellular location">
    <subcellularLocation>
        <location evidence="10">Cytoplasm</location>
    </subcellularLocation>
</comment>
<keyword evidence="3 10" id="KW-0963">Cytoplasm</keyword>
<comment type="similarity">
    <text evidence="2 10">Belongs to the pyrroline-5-carboxylate reductase family.</text>
</comment>
<dbReference type="Gene3D" id="1.10.3730.10">
    <property type="entry name" value="ProC C-terminal domain-like"/>
    <property type="match status" value="1"/>
</dbReference>
<reference evidence="15" key="1">
    <citation type="submission" date="2022-07" db="EMBL/GenBank/DDBJ databases">
        <title>Alkalimarinus sp. nov., isolated from gut of a Alitta virens.</title>
        <authorList>
            <person name="Yang A.I."/>
            <person name="Shin N.-R."/>
        </authorList>
    </citation>
    <scope>NUCLEOTIDE SEQUENCE</scope>
    <source>
        <strain evidence="15">FA028</strain>
    </source>
</reference>
<dbReference type="GO" id="GO:0005737">
    <property type="term" value="C:cytoplasm"/>
    <property type="evidence" value="ECO:0007669"/>
    <property type="project" value="UniProtKB-SubCell"/>
</dbReference>
<keyword evidence="16" id="KW-1185">Reference proteome</keyword>
<dbReference type="Pfam" id="PF14748">
    <property type="entry name" value="P5CR_dimer"/>
    <property type="match status" value="1"/>
</dbReference>
<organism evidence="15 16">
    <name type="scientific">Alkalimarinus sediminis</name>
    <dbReference type="NCBI Taxonomy" id="1632866"/>
    <lineage>
        <taxon>Bacteria</taxon>
        <taxon>Pseudomonadati</taxon>
        <taxon>Pseudomonadota</taxon>
        <taxon>Gammaproteobacteria</taxon>
        <taxon>Alteromonadales</taxon>
        <taxon>Alteromonadaceae</taxon>
        <taxon>Alkalimarinus</taxon>
    </lineage>
</organism>
<evidence type="ECO:0000256" key="4">
    <source>
        <dbReference type="ARBA" id="ARBA00022605"/>
    </source>
</evidence>
<dbReference type="EMBL" id="CP101527">
    <property type="protein sequence ID" value="UZW75293.1"/>
    <property type="molecule type" value="Genomic_DNA"/>
</dbReference>
<evidence type="ECO:0000256" key="3">
    <source>
        <dbReference type="ARBA" id="ARBA00022490"/>
    </source>
</evidence>
<dbReference type="Pfam" id="PF03807">
    <property type="entry name" value="F420_oxidored"/>
    <property type="match status" value="1"/>
</dbReference>
<dbReference type="RefSeq" id="WP_251810852.1">
    <property type="nucleotide sequence ID" value="NZ_CP101527.1"/>
</dbReference>
<evidence type="ECO:0000313" key="16">
    <source>
        <dbReference type="Proteomes" id="UP001164472"/>
    </source>
</evidence>
<accession>A0A9E8KPD7</accession>
<evidence type="ECO:0000256" key="10">
    <source>
        <dbReference type="HAMAP-Rule" id="MF_01925"/>
    </source>
</evidence>
<feature type="domain" description="Pyrroline-5-carboxylate reductase catalytic N-terminal" evidence="13">
    <location>
        <begin position="7"/>
        <end position="101"/>
    </location>
</feature>
<dbReference type="InterPro" id="IPR029036">
    <property type="entry name" value="P5CR_dimer"/>
</dbReference>
<evidence type="ECO:0000259" key="14">
    <source>
        <dbReference type="Pfam" id="PF14748"/>
    </source>
</evidence>
<evidence type="ECO:0000313" key="15">
    <source>
        <dbReference type="EMBL" id="UZW75293.1"/>
    </source>
</evidence>
<feature type="binding site" evidence="12">
    <location>
        <begin position="71"/>
        <end position="74"/>
    </location>
    <ligand>
        <name>NADP(+)</name>
        <dbReference type="ChEBI" id="CHEBI:58349"/>
    </ligand>
</feature>
<keyword evidence="4 10" id="KW-0028">Amino-acid biosynthesis</keyword>
<comment type="catalytic activity">
    <reaction evidence="8 10">
        <text>L-proline + NAD(+) = (S)-1-pyrroline-5-carboxylate + NADH + 2 H(+)</text>
        <dbReference type="Rhea" id="RHEA:14105"/>
        <dbReference type="ChEBI" id="CHEBI:15378"/>
        <dbReference type="ChEBI" id="CHEBI:17388"/>
        <dbReference type="ChEBI" id="CHEBI:57540"/>
        <dbReference type="ChEBI" id="CHEBI:57945"/>
        <dbReference type="ChEBI" id="CHEBI:60039"/>
        <dbReference type="EC" id="1.5.1.2"/>
    </reaction>
</comment>
<dbReference type="Proteomes" id="UP001164472">
    <property type="component" value="Chromosome"/>
</dbReference>
<dbReference type="SUPFAM" id="SSF48179">
    <property type="entry name" value="6-phosphogluconate dehydrogenase C-terminal domain-like"/>
    <property type="match status" value="1"/>
</dbReference>
<dbReference type="GO" id="GO:0055129">
    <property type="term" value="P:L-proline biosynthetic process"/>
    <property type="evidence" value="ECO:0007669"/>
    <property type="project" value="UniProtKB-UniRule"/>
</dbReference>
<dbReference type="PIRSF" id="PIRSF000193">
    <property type="entry name" value="Pyrrol-5-carb_rd"/>
    <property type="match status" value="1"/>
</dbReference>
<evidence type="ECO:0000256" key="5">
    <source>
        <dbReference type="ARBA" id="ARBA00022650"/>
    </source>
</evidence>
<dbReference type="InterPro" id="IPR008927">
    <property type="entry name" value="6-PGluconate_DH-like_C_sf"/>
</dbReference>
<keyword evidence="5 10" id="KW-0641">Proline biosynthesis</keyword>
<evidence type="ECO:0000256" key="12">
    <source>
        <dbReference type="PIRSR" id="PIRSR000193-1"/>
    </source>
</evidence>
<comment type="pathway">
    <text evidence="1 10">Amino-acid biosynthesis; L-proline biosynthesis; L-proline from L-glutamate 5-semialdehyde: step 1/1.</text>
</comment>
<evidence type="ECO:0000256" key="7">
    <source>
        <dbReference type="ARBA" id="ARBA00023002"/>
    </source>
</evidence>
<dbReference type="EC" id="1.5.1.2" evidence="10 11"/>
<dbReference type="FunFam" id="3.40.50.720:FF:000105">
    <property type="entry name" value="Pyrroline-5-carboxylate reductase"/>
    <property type="match status" value="1"/>
</dbReference>
<protein>
    <recommendedName>
        <fullName evidence="10 11">Pyrroline-5-carboxylate reductase</fullName>
        <shortName evidence="10">P5C reductase</shortName>
        <shortName evidence="10">P5CR</shortName>
        <ecNumber evidence="10 11">1.5.1.2</ecNumber>
    </recommendedName>
    <alternativeName>
        <fullName evidence="10">PCA reductase</fullName>
    </alternativeName>
</protein>
<dbReference type="HAMAP" id="MF_01925">
    <property type="entry name" value="P5C_reductase"/>
    <property type="match status" value="1"/>
</dbReference>
<feature type="domain" description="Pyrroline-5-carboxylate reductase dimerisation" evidence="14">
    <location>
        <begin position="165"/>
        <end position="269"/>
    </location>
</feature>
<feature type="binding site" evidence="12">
    <location>
        <position position="58"/>
    </location>
    <ligand>
        <name>NADPH</name>
        <dbReference type="ChEBI" id="CHEBI:57783"/>
    </ligand>
</feature>
<evidence type="ECO:0000256" key="11">
    <source>
        <dbReference type="NCBIfam" id="TIGR00112"/>
    </source>
</evidence>
<evidence type="ECO:0000256" key="1">
    <source>
        <dbReference type="ARBA" id="ARBA00005205"/>
    </source>
</evidence>